<protein>
    <submittedName>
        <fullName evidence="1">Type II toxin-antitoxin system RelE/ParE family toxin</fullName>
    </submittedName>
</protein>
<dbReference type="EMBL" id="JAPWGY010000001">
    <property type="protein sequence ID" value="MCZ4279890.1"/>
    <property type="molecule type" value="Genomic_DNA"/>
</dbReference>
<keyword evidence="2" id="KW-1185">Reference proteome</keyword>
<dbReference type="InterPro" id="IPR035093">
    <property type="entry name" value="RelE/ParE_toxin_dom_sf"/>
</dbReference>
<proteinExistence type="predicted"/>
<accession>A0ABT4LFL4</accession>
<name>A0ABT4LFL4_9PROT</name>
<evidence type="ECO:0000313" key="2">
    <source>
        <dbReference type="Proteomes" id="UP001069802"/>
    </source>
</evidence>
<sequence length="58" mass="6875">MRRYRLTEAAATDFEVILEYGITTFGSRKALEYQNGMIQRFIQLSQHPERYPVAEQIH</sequence>
<gene>
    <name evidence="1" type="ORF">O4H49_03815</name>
</gene>
<reference evidence="1" key="1">
    <citation type="submission" date="2022-12" db="EMBL/GenBank/DDBJ databases">
        <title>Bacterial isolates from different developmental stages of Nematostella vectensis.</title>
        <authorList>
            <person name="Fraune S."/>
        </authorList>
    </citation>
    <scope>NUCLEOTIDE SEQUENCE</scope>
    <source>
        <strain evidence="1">G21630-S1</strain>
    </source>
</reference>
<dbReference type="Proteomes" id="UP001069802">
    <property type="component" value="Unassembled WGS sequence"/>
</dbReference>
<comment type="caution">
    <text evidence="1">The sequence shown here is derived from an EMBL/GenBank/DDBJ whole genome shotgun (WGS) entry which is preliminary data.</text>
</comment>
<dbReference type="RefSeq" id="WP_269422087.1">
    <property type="nucleotide sequence ID" value="NZ_JAPWGY010000001.1"/>
</dbReference>
<dbReference type="Gene3D" id="3.30.2310.20">
    <property type="entry name" value="RelE-like"/>
    <property type="match status" value="1"/>
</dbReference>
<evidence type="ECO:0000313" key="1">
    <source>
        <dbReference type="EMBL" id="MCZ4279890.1"/>
    </source>
</evidence>
<organism evidence="1 2">
    <name type="scientific">Kiloniella laminariae</name>
    <dbReference type="NCBI Taxonomy" id="454162"/>
    <lineage>
        <taxon>Bacteria</taxon>
        <taxon>Pseudomonadati</taxon>
        <taxon>Pseudomonadota</taxon>
        <taxon>Alphaproteobacteria</taxon>
        <taxon>Rhodospirillales</taxon>
        <taxon>Kiloniellaceae</taxon>
        <taxon>Kiloniella</taxon>
    </lineage>
</organism>